<dbReference type="AlphaFoldDB" id="A0A137NV22"/>
<feature type="region of interest" description="Disordered" evidence="1">
    <location>
        <begin position="64"/>
        <end position="125"/>
    </location>
</feature>
<dbReference type="EMBL" id="KQ964699">
    <property type="protein sequence ID" value="KXN66665.1"/>
    <property type="molecule type" value="Genomic_DNA"/>
</dbReference>
<proteinExistence type="predicted"/>
<feature type="non-terminal residue" evidence="2">
    <location>
        <position position="125"/>
    </location>
</feature>
<feature type="compositionally biased region" description="Basic and acidic residues" evidence="1">
    <location>
        <begin position="64"/>
        <end position="90"/>
    </location>
</feature>
<feature type="compositionally biased region" description="Polar residues" evidence="1">
    <location>
        <begin position="116"/>
        <end position="125"/>
    </location>
</feature>
<organism evidence="2 3">
    <name type="scientific">Conidiobolus coronatus (strain ATCC 28846 / CBS 209.66 / NRRL 28638)</name>
    <name type="common">Delacroixia coronata</name>
    <dbReference type="NCBI Taxonomy" id="796925"/>
    <lineage>
        <taxon>Eukaryota</taxon>
        <taxon>Fungi</taxon>
        <taxon>Fungi incertae sedis</taxon>
        <taxon>Zoopagomycota</taxon>
        <taxon>Entomophthoromycotina</taxon>
        <taxon>Entomophthoromycetes</taxon>
        <taxon>Entomophthorales</taxon>
        <taxon>Ancylistaceae</taxon>
        <taxon>Conidiobolus</taxon>
    </lineage>
</organism>
<accession>A0A137NV22</accession>
<name>A0A137NV22_CONC2</name>
<evidence type="ECO:0000313" key="2">
    <source>
        <dbReference type="EMBL" id="KXN66665.1"/>
    </source>
</evidence>
<protein>
    <submittedName>
        <fullName evidence="2">Uncharacterized protein</fullName>
    </submittedName>
</protein>
<sequence length="125" mass="13204">MLAIYLTLLISNYYSLTLPDLGGLGGLSGLGVDKIIDPKRISKVTDEVLKPILEKTGIPLIPKEKNKVKEFKEDMREKPDSSSSESEKASSTDSGPDLSSFSGLGPMSLNAGSEGAASQSSKENG</sequence>
<gene>
    <name evidence="2" type="ORF">CONCODRAFT_11422</name>
</gene>
<keyword evidence="3" id="KW-1185">Reference proteome</keyword>
<dbReference type="Proteomes" id="UP000070444">
    <property type="component" value="Unassembled WGS sequence"/>
</dbReference>
<dbReference type="OrthoDB" id="5386735at2759"/>
<reference evidence="2 3" key="1">
    <citation type="journal article" date="2015" name="Genome Biol. Evol.">
        <title>Phylogenomic analyses indicate that early fungi evolved digesting cell walls of algal ancestors of land plants.</title>
        <authorList>
            <person name="Chang Y."/>
            <person name="Wang S."/>
            <person name="Sekimoto S."/>
            <person name="Aerts A.L."/>
            <person name="Choi C."/>
            <person name="Clum A."/>
            <person name="LaButti K.M."/>
            <person name="Lindquist E.A."/>
            <person name="Yee Ngan C."/>
            <person name="Ohm R.A."/>
            <person name="Salamov A.A."/>
            <person name="Grigoriev I.V."/>
            <person name="Spatafora J.W."/>
            <person name="Berbee M.L."/>
        </authorList>
    </citation>
    <scope>NUCLEOTIDE SEQUENCE [LARGE SCALE GENOMIC DNA]</scope>
    <source>
        <strain evidence="2 3">NRRL 28638</strain>
    </source>
</reference>
<evidence type="ECO:0000313" key="3">
    <source>
        <dbReference type="Proteomes" id="UP000070444"/>
    </source>
</evidence>
<evidence type="ECO:0000256" key="1">
    <source>
        <dbReference type="SAM" id="MobiDB-lite"/>
    </source>
</evidence>